<organism evidence="1 2">
    <name type="scientific">Seminavis robusta</name>
    <dbReference type="NCBI Taxonomy" id="568900"/>
    <lineage>
        <taxon>Eukaryota</taxon>
        <taxon>Sar</taxon>
        <taxon>Stramenopiles</taxon>
        <taxon>Ochrophyta</taxon>
        <taxon>Bacillariophyta</taxon>
        <taxon>Bacillariophyceae</taxon>
        <taxon>Bacillariophycidae</taxon>
        <taxon>Naviculales</taxon>
        <taxon>Naviculaceae</taxon>
        <taxon>Seminavis</taxon>
    </lineage>
</organism>
<reference evidence="1" key="1">
    <citation type="submission" date="2020-06" db="EMBL/GenBank/DDBJ databases">
        <authorList>
            <consortium name="Plant Systems Biology data submission"/>
        </authorList>
    </citation>
    <scope>NUCLEOTIDE SEQUENCE</scope>
    <source>
        <strain evidence="1">D6</strain>
    </source>
</reference>
<dbReference type="Proteomes" id="UP001153069">
    <property type="component" value="Unassembled WGS sequence"/>
</dbReference>
<evidence type="ECO:0000313" key="1">
    <source>
        <dbReference type="EMBL" id="CAB9528244.1"/>
    </source>
</evidence>
<name>A0A9N8EYX2_9STRA</name>
<dbReference type="AlphaFoldDB" id="A0A9N8EYX2"/>
<proteinExistence type="predicted"/>
<accession>A0A9N8EYX2</accession>
<comment type="caution">
    <text evidence="1">The sequence shown here is derived from an EMBL/GenBank/DDBJ whole genome shotgun (WGS) entry which is preliminary data.</text>
</comment>
<sequence>MRRSLQDPAPLLNSSNTYQQKVFVRVLDPDETSESDLLAALQVVQRFLQKAENNRYGTKVFIRQPGWNLTSTEPSPLRKIDHVLQYSEIVRLMNSLFDNVNASWAINNMETASLFFTEGHIPFEAINDLGFPVDAVNNNMVANVPPLLLLDFPPWC</sequence>
<dbReference type="EMBL" id="CAICTM010002177">
    <property type="protein sequence ID" value="CAB9528244.1"/>
    <property type="molecule type" value="Genomic_DNA"/>
</dbReference>
<keyword evidence="2" id="KW-1185">Reference proteome</keyword>
<evidence type="ECO:0000313" key="2">
    <source>
        <dbReference type="Proteomes" id="UP001153069"/>
    </source>
</evidence>
<gene>
    <name evidence="1" type="ORF">SEMRO_2179_G317920.1</name>
</gene>
<protein>
    <submittedName>
        <fullName evidence="1">Uncharacterized protein</fullName>
    </submittedName>
</protein>